<dbReference type="Pfam" id="PF02878">
    <property type="entry name" value="PGM_PMM_I"/>
    <property type="match status" value="1"/>
</dbReference>
<dbReference type="Gene3D" id="3.40.120.10">
    <property type="entry name" value="Alpha-D-Glucose-1,6-Bisphosphate, subunit A, domain 3"/>
    <property type="match status" value="3"/>
</dbReference>
<keyword evidence="5 7" id="KW-0460">Magnesium</keyword>
<dbReference type="GO" id="GO:0016868">
    <property type="term" value="F:intramolecular phosphotransferase activity"/>
    <property type="evidence" value="ECO:0007669"/>
    <property type="project" value="InterPro"/>
</dbReference>
<feature type="domain" description="Alpha-D-phosphohexomutase alpha/beta/alpha" evidence="11">
    <location>
        <begin position="260"/>
        <end position="360"/>
    </location>
</feature>
<dbReference type="InterPro" id="IPR036900">
    <property type="entry name" value="A-D-PHexomutase_C_sf"/>
</dbReference>
<comment type="similarity">
    <text evidence="2 7">Belongs to the phosphohexose mutase family.</text>
</comment>
<evidence type="ECO:0000313" key="12">
    <source>
        <dbReference type="EMBL" id="PIS09623.1"/>
    </source>
</evidence>
<dbReference type="InterPro" id="IPR005846">
    <property type="entry name" value="A-D-PHexomutase_a/b/a-III"/>
</dbReference>
<organism evidence="12 13">
    <name type="scientific">Candidatus Beckwithbacteria bacterium CG10_big_fil_rev_8_21_14_0_10_34_10</name>
    <dbReference type="NCBI Taxonomy" id="1974495"/>
    <lineage>
        <taxon>Bacteria</taxon>
        <taxon>Candidatus Beckwithiibacteriota</taxon>
    </lineage>
</organism>
<evidence type="ECO:0000313" key="13">
    <source>
        <dbReference type="Proteomes" id="UP000230093"/>
    </source>
</evidence>
<dbReference type="SUPFAM" id="SSF53738">
    <property type="entry name" value="Phosphoglucomutase, first 3 domains"/>
    <property type="match status" value="3"/>
</dbReference>
<dbReference type="Pfam" id="PF02880">
    <property type="entry name" value="PGM_PMM_III"/>
    <property type="match status" value="1"/>
</dbReference>
<reference evidence="13" key="1">
    <citation type="submission" date="2017-09" db="EMBL/GenBank/DDBJ databases">
        <title>Depth-based differentiation of microbial function through sediment-hosted aquifers and enrichment of novel symbionts in the deep terrestrial subsurface.</title>
        <authorList>
            <person name="Probst A.J."/>
            <person name="Ladd B."/>
            <person name="Jarett J.K."/>
            <person name="Geller-Mcgrath D.E."/>
            <person name="Sieber C.M.K."/>
            <person name="Emerson J.B."/>
            <person name="Anantharaman K."/>
            <person name="Thomas B.C."/>
            <person name="Malmstrom R."/>
            <person name="Stieglmeier M."/>
            <person name="Klingl A."/>
            <person name="Woyke T."/>
            <person name="Ryan C.M."/>
            <person name="Banfield J.F."/>
        </authorList>
    </citation>
    <scope>NUCLEOTIDE SEQUENCE [LARGE SCALE GENOMIC DNA]</scope>
</reference>
<keyword evidence="3" id="KW-0597">Phosphoprotein</keyword>
<evidence type="ECO:0000259" key="9">
    <source>
        <dbReference type="Pfam" id="PF02878"/>
    </source>
</evidence>
<evidence type="ECO:0000256" key="2">
    <source>
        <dbReference type="ARBA" id="ARBA00010231"/>
    </source>
</evidence>
<dbReference type="SUPFAM" id="SSF55957">
    <property type="entry name" value="Phosphoglucomutase, C-terminal domain"/>
    <property type="match status" value="1"/>
</dbReference>
<evidence type="ECO:0000256" key="5">
    <source>
        <dbReference type="ARBA" id="ARBA00022842"/>
    </source>
</evidence>
<evidence type="ECO:0000259" key="8">
    <source>
        <dbReference type="Pfam" id="PF00408"/>
    </source>
</evidence>
<evidence type="ECO:0000259" key="11">
    <source>
        <dbReference type="Pfam" id="PF02880"/>
    </source>
</evidence>
<dbReference type="Proteomes" id="UP000230093">
    <property type="component" value="Unassembled WGS sequence"/>
</dbReference>
<proteinExistence type="inferred from homology"/>
<feature type="domain" description="Alpha-D-phosphohexomutase alpha/beta/alpha" evidence="10">
    <location>
        <begin position="153"/>
        <end position="252"/>
    </location>
</feature>
<feature type="domain" description="Alpha-D-phosphohexomutase alpha/beta/alpha" evidence="9">
    <location>
        <begin position="5"/>
        <end position="120"/>
    </location>
</feature>
<accession>A0A2H0WAE2</accession>
<evidence type="ECO:0000259" key="10">
    <source>
        <dbReference type="Pfam" id="PF02879"/>
    </source>
</evidence>
<keyword evidence="6" id="KW-0413">Isomerase</keyword>
<dbReference type="Gene3D" id="3.30.310.50">
    <property type="entry name" value="Alpha-D-phosphohexomutase, C-terminal domain"/>
    <property type="match status" value="1"/>
</dbReference>
<dbReference type="InterPro" id="IPR005841">
    <property type="entry name" value="Alpha-D-phosphohexomutase_SF"/>
</dbReference>
<gene>
    <name evidence="12" type="primary">manB</name>
    <name evidence="12" type="ORF">COT75_00265</name>
</gene>
<dbReference type="InterPro" id="IPR005844">
    <property type="entry name" value="A-D-PHexomutase_a/b/a-I"/>
</dbReference>
<dbReference type="PANTHER" id="PTHR43771:SF1">
    <property type="entry name" value="PHOSPHOMANNOMUTASE"/>
    <property type="match status" value="1"/>
</dbReference>
<feature type="domain" description="Alpha-D-phosphohexomutase C-terminal" evidence="8">
    <location>
        <begin position="371"/>
        <end position="435"/>
    </location>
</feature>
<evidence type="ECO:0000256" key="7">
    <source>
        <dbReference type="RuleBase" id="RU004326"/>
    </source>
</evidence>
<protein>
    <submittedName>
        <fullName evidence="12">Phosphomannomutase/phosphoglucomutase</fullName>
    </submittedName>
</protein>
<dbReference type="EMBL" id="PEZT01000001">
    <property type="protein sequence ID" value="PIS09623.1"/>
    <property type="molecule type" value="Genomic_DNA"/>
</dbReference>
<comment type="cofactor">
    <cofactor evidence="1">
        <name>Mg(2+)</name>
        <dbReference type="ChEBI" id="CHEBI:18420"/>
    </cofactor>
</comment>
<sequence length="456" mass="51478">MIKANIFRDYDVRAIVPQELDKKGAIRIGQVLVNLFKPKTVAIGHDMRITADEIAGGIAEGIMIQGANVTDLGLISTDMAYFASGKYGYDLALSVSASHNPSEYNGFKVVKKGAIAISGNSGIYDIRDLALSDEKFIPAKKRGILSKRDIYDEFIKHCLSFTNLKKIKPFKVVIDAGNAMAGFIIPKFEKYLPIKVIPLYFKLDGNFPNHIPNPLLPEATSDLKKEVLKKKADFGLAFDGDGDRMYFIDEKGKLVTGTITTAMISEMILRKNKNKTILYNAVTGKIVPQIIKKYGGKGIRVRVGHTLIKEDMRKYKAYFAGEHSGHYYFKENYYADSAFVAMLIALELISEENKTLSEITGKYDIYPSIPETNFEVKDKEKVMKNIEKHYKSKADKIDWLDGVTIWFKDWWANIRPSNTQPLLRLNIEADNNEILIEKENEFTDLIQQLGGKKTKE</sequence>
<dbReference type="InterPro" id="IPR016055">
    <property type="entry name" value="A-D-PHexomutase_a/b/a-I/II/III"/>
</dbReference>
<dbReference type="Pfam" id="PF00408">
    <property type="entry name" value="PGM_PMM_IV"/>
    <property type="match status" value="1"/>
</dbReference>
<dbReference type="PROSITE" id="PS00710">
    <property type="entry name" value="PGM_PMM"/>
    <property type="match status" value="1"/>
</dbReference>
<dbReference type="PRINTS" id="PR00509">
    <property type="entry name" value="PGMPMM"/>
</dbReference>
<evidence type="ECO:0000256" key="4">
    <source>
        <dbReference type="ARBA" id="ARBA00022723"/>
    </source>
</evidence>
<keyword evidence="4 7" id="KW-0479">Metal-binding</keyword>
<dbReference type="InterPro" id="IPR016066">
    <property type="entry name" value="A-D-PHexomutase_CS"/>
</dbReference>
<comment type="caution">
    <text evidence="12">The sequence shown here is derived from an EMBL/GenBank/DDBJ whole genome shotgun (WGS) entry which is preliminary data.</text>
</comment>
<dbReference type="GO" id="GO:0000287">
    <property type="term" value="F:magnesium ion binding"/>
    <property type="evidence" value="ECO:0007669"/>
    <property type="project" value="InterPro"/>
</dbReference>
<evidence type="ECO:0000256" key="1">
    <source>
        <dbReference type="ARBA" id="ARBA00001946"/>
    </source>
</evidence>
<name>A0A2H0WAE2_9BACT</name>
<dbReference type="GO" id="GO:0005975">
    <property type="term" value="P:carbohydrate metabolic process"/>
    <property type="evidence" value="ECO:0007669"/>
    <property type="project" value="InterPro"/>
</dbReference>
<dbReference type="CDD" id="cd03089">
    <property type="entry name" value="PMM_PGM"/>
    <property type="match status" value="1"/>
</dbReference>
<evidence type="ECO:0000256" key="3">
    <source>
        <dbReference type="ARBA" id="ARBA00022553"/>
    </source>
</evidence>
<dbReference type="PANTHER" id="PTHR43771">
    <property type="entry name" value="PHOSPHOMANNOMUTASE"/>
    <property type="match status" value="1"/>
</dbReference>
<dbReference type="InterPro" id="IPR005843">
    <property type="entry name" value="A-D-PHexomutase_C"/>
</dbReference>
<dbReference type="InterPro" id="IPR005845">
    <property type="entry name" value="A-D-PHexomutase_a/b/a-II"/>
</dbReference>
<evidence type="ECO:0000256" key="6">
    <source>
        <dbReference type="ARBA" id="ARBA00023235"/>
    </source>
</evidence>
<dbReference type="AlphaFoldDB" id="A0A2H0WAE2"/>
<dbReference type="Pfam" id="PF02879">
    <property type="entry name" value="PGM_PMM_II"/>
    <property type="match status" value="1"/>
</dbReference>